<dbReference type="GO" id="GO:0009374">
    <property type="term" value="F:biotin binding"/>
    <property type="evidence" value="ECO:0007669"/>
    <property type="project" value="InterPro"/>
</dbReference>
<reference evidence="6 7" key="1">
    <citation type="journal article" date="2015" name="Genome Announc.">
        <title>Complete Genome Sequence of the Rhizobacterium Pseudomonas trivialis Strain IHBB745 with Multiple Plant Growth-Promoting Activities and Tolerance to Desiccation and Alkalinity.</title>
        <authorList>
            <person name="Gulati A."/>
            <person name="Swarnkar M.K."/>
            <person name="Vyas P."/>
            <person name="Rahi P."/>
            <person name="Thakur R."/>
            <person name="Thakur N."/>
            <person name="Singh A.K."/>
        </authorList>
    </citation>
    <scope>NUCLEOTIDE SEQUENCE [LARGE SCALE GENOMIC DNA]</scope>
    <source>
        <strain evidence="7">745</strain>
    </source>
</reference>
<dbReference type="SUPFAM" id="SSF50630">
    <property type="entry name" value="Acid proteases"/>
    <property type="match status" value="1"/>
</dbReference>
<dbReference type="SUPFAM" id="SSF50876">
    <property type="entry name" value="Avidin/streptavidin"/>
    <property type="match status" value="1"/>
</dbReference>
<evidence type="ECO:0000313" key="6">
    <source>
        <dbReference type="EMBL" id="AKS09913.1"/>
    </source>
</evidence>
<evidence type="ECO:0000256" key="4">
    <source>
        <dbReference type="ARBA" id="ARBA00022729"/>
    </source>
</evidence>
<keyword evidence="4" id="KW-0732">Signal</keyword>
<dbReference type="GO" id="GO:0004190">
    <property type="term" value="F:aspartic-type endopeptidase activity"/>
    <property type="evidence" value="ECO:0007669"/>
    <property type="project" value="InterPro"/>
</dbReference>
<dbReference type="InterPro" id="IPR021109">
    <property type="entry name" value="Peptidase_aspartic_dom_sf"/>
</dbReference>
<sequence length="654" mass="70917">MNSEPLPNNLVFPMQRGPFQNNGASPWYCTLKLGTPAQSLKFSLDSGTNMSWVTSTLCSTDQCKHFAGGRFDIQASSTFAFTDCLRRPYSFGPWGTMQVESASDVLTLPNDAHLNSQLFLAAAYEGDQFKQLDWDGGLGLPCSSAYVEGRSSFVLQTLMREGQLDPAHPFIAFDWDAQRRSGDCRMGAVDSSKTQGPHLFLPWSVYSALPGVEYIWSTELKSYSVGSEQLRSNIKFALDSGSSQFKGDSALMRETLARISHSNQPDILLEFADGQMTLGSELYECLIEAGPQQGQVLPQFAPLGLTNLVVVGSVVMDYCYTVYEYQVVKCSHEVYSLAPMGIWLFNRPDGPQIITRSSSKPFVPDARAVLDGKLTLPGPAIETATVAGTWRNDYGSVMTLEVSGRQVTGTYRSSTGSTGEYSITGCVSGTGATRTANQPLALAIEWHDLGDETKDPSWNWASGLSGQLSVTDKGDVLTLNHVLVATSDFPELARQGSYIDKLVYTRAEPQVQITPSTSIEPFPVKNTLAGHWVTVDGTSLVLSVHSDSKQRFGMVRGSFKCQEASAEVTGFTDINTLKCKLSLQSVSLTATLTGDNTVFTLCGTLDLMADTLSLLVLTSSAVAPAHAYLATQISSLHFTRTTDAFPSAQSLRGK</sequence>
<evidence type="ECO:0000313" key="7">
    <source>
        <dbReference type="Proteomes" id="UP000036608"/>
    </source>
</evidence>
<accession>A0A0H5AI65</accession>
<dbReference type="AlphaFoldDB" id="A0A0H5AI65"/>
<dbReference type="EMBL" id="CP011507">
    <property type="protein sequence ID" value="AKS09913.1"/>
    <property type="molecule type" value="Genomic_DNA"/>
</dbReference>
<dbReference type="KEGG" id="ptv:AA957_28630"/>
<dbReference type="RefSeq" id="WP_049713196.1">
    <property type="nucleotide sequence ID" value="NZ_CP011507.1"/>
</dbReference>
<dbReference type="Pfam" id="PF01382">
    <property type="entry name" value="Avidin"/>
    <property type="match status" value="1"/>
</dbReference>
<dbReference type="InterPro" id="IPR034164">
    <property type="entry name" value="Pepsin-like_dom"/>
</dbReference>
<dbReference type="InterPro" id="IPR005468">
    <property type="entry name" value="Avidin/str"/>
</dbReference>
<reference evidence="7" key="2">
    <citation type="submission" date="2015-05" db="EMBL/GenBank/DDBJ databases">
        <authorList>
            <person name="Swarnkar M.K."/>
            <person name="Vyas P."/>
            <person name="Rahi P."/>
            <person name="Thakur R."/>
            <person name="Thakur N."/>
            <person name="Singh A.K."/>
            <person name="Gulati A."/>
        </authorList>
    </citation>
    <scope>NUCLEOTIDE SEQUENCE [LARGE SCALE GENOMIC DNA]</scope>
    <source>
        <strain evidence="7">745</strain>
    </source>
</reference>
<dbReference type="PANTHER" id="PTHR47966">
    <property type="entry name" value="BETA-SITE APP-CLEAVING ENZYME, ISOFORM A-RELATED"/>
    <property type="match status" value="1"/>
</dbReference>
<comment type="similarity">
    <text evidence="2">Belongs to the peptidase A1 family.</text>
</comment>
<protein>
    <submittedName>
        <fullName evidence="6">Peptidase A1 pepsin</fullName>
    </submittedName>
</protein>
<dbReference type="CDD" id="cd05471">
    <property type="entry name" value="pepsin_like"/>
    <property type="match status" value="1"/>
</dbReference>
<dbReference type="GO" id="GO:0005576">
    <property type="term" value="C:extracellular region"/>
    <property type="evidence" value="ECO:0007669"/>
    <property type="project" value="UniProtKB-SubCell"/>
</dbReference>
<dbReference type="PANTHER" id="PTHR47966:SF51">
    <property type="entry name" value="BETA-SITE APP-CLEAVING ENZYME, ISOFORM A-RELATED"/>
    <property type="match status" value="1"/>
</dbReference>
<dbReference type="Proteomes" id="UP000036608">
    <property type="component" value="Chromosome"/>
</dbReference>
<proteinExistence type="inferred from homology"/>
<dbReference type="GO" id="GO:0006508">
    <property type="term" value="P:proteolysis"/>
    <property type="evidence" value="ECO:0007669"/>
    <property type="project" value="InterPro"/>
</dbReference>
<dbReference type="InterPro" id="IPR033121">
    <property type="entry name" value="PEPTIDASE_A1"/>
</dbReference>
<dbReference type="InterPro" id="IPR001461">
    <property type="entry name" value="Aspartic_peptidase_A1"/>
</dbReference>
<dbReference type="Gene3D" id="2.40.128.30">
    <property type="entry name" value="Avidin-like"/>
    <property type="match status" value="1"/>
</dbReference>
<dbReference type="PRINTS" id="PR00792">
    <property type="entry name" value="PEPSIN"/>
</dbReference>
<dbReference type="OrthoDB" id="5855722at2"/>
<dbReference type="Gene3D" id="2.40.70.10">
    <property type="entry name" value="Acid Proteases"/>
    <property type="match status" value="2"/>
</dbReference>
<evidence type="ECO:0000259" key="5">
    <source>
        <dbReference type="PROSITE" id="PS51767"/>
    </source>
</evidence>
<comment type="subcellular location">
    <subcellularLocation>
        <location evidence="1">Secreted</location>
    </subcellularLocation>
</comment>
<evidence type="ECO:0000256" key="2">
    <source>
        <dbReference type="ARBA" id="ARBA00007447"/>
    </source>
</evidence>
<name>A0A0H5AI65_9PSED</name>
<dbReference type="Pfam" id="PF00026">
    <property type="entry name" value="Asp"/>
    <property type="match status" value="1"/>
</dbReference>
<keyword evidence="3" id="KW-0964">Secreted</keyword>
<dbReference type="PATRIC" id="fig|200450.3.peg.5888"/>
<feature type="domain" description="Peptidase A1" evidence="5">
    <location>
        <begin position="27"/>
        <end position="338"/>
    </location>
</feature>
<dbReference type="PROSITE" id="PS51767">
    <property type="entry name" value="PEPTIDASE_A1"/>
    <property type="match status" value="1"/>
</dbReference>
<evidence type="ECO:0000256" key="1">
    <source>
        <dbReference type="ARBA" id="ARBA00004613"/>
    </source>
</evidence>
<dbReference type="InterPro" id="IPR036896">
    <property type="entry name" value="Avidin-like_sf"/>
</dbReference>
<gene>
    <name evidence="6" type="ORF">AA957_28630</name>
</gene>
<organism evidence="6 7">
    <name type="scientific">Pseudomonas trivialis</name>
    <dbReference type="NCBI Taxonomy" id="200450"/>
    <lineage>
        <taxon>Bacteria</taxon>
        <taxon>Pseudomonadati</taxon>
        <taxon>Pseudomonadota</taxon>
        <taxon>Gammaproteobacteria</taxon>
        <taxon>Pseudomonadales</taxon>
        <taxon>Pseudomonadaceae</taxon>
        <taxon>Pseudomonas</taxon>
    </lineage>
</organism>
<evidence type="ECO:0000256" key="3">
    <source>
        <dbReference type="ARBA" id="ARBA00022525"/>
    </source>
</evidence>